<feature type="domain" description="Flagellar basal-body/hook protein C-terminal" evidence="9">
    <location>
        <begin position="521"/>
        <end position="556"/>
    </location>
</feature>
<dbReference type="RefSeq" id="WP_092870853.1">
    <property type="nucleotide sequence ID" value="NZ_FOJY01000004.1"/>
</dbReference>
<dbReference type="Pfam" id="PF06429">
    <property type="entry name" value="Flg_bbr_C"/>
    <property type="match status" value="1"/>
</dbReference>
<evidence type="ECO:0000259" key="8">
    <source>
        <dbReference type="Pfam" id="PF00460"/>
    </source>
</evidence>
<evidence type="ECO:0000259" key="10">
    <source>
        <dbReference type="Pfam" id="PF22638"/>
    </source>
</evidence>
<feature type="domain" description="Flagellar basal body rod protein N-terminal" evidence="8">
    <location>
        <begin position="7"/>
        <end position="37"/>
    </location>
</feature>
<keyword evidence="12" id="KW-1185">Reference proteome</keyword>
<evidence type="ECO:0000256" key="6">
    <source>
        <dbReference type="ARBA" id="ARBA00023143"/>
    </source>
</evidence>
<dbReference type="GO" id="GO:0005576">
    <property type="term" value="C:extracellular region"/>
    <property type="evidence" value="ECO:0007669"/>
    <property type="project" value="UniProtKB-SubCell"/>
</dbReference>
<evidence type="ECO:0000256" key="1">
    <source>
        <dbReference type="ARBA" id="ARBA00004365"/>
    </source>
</evidence>
<dbReference type="GO" id="GO:0005198">
    <property type="term" value="F:structural molecule activity"/>
    <property type="evidence" value="ECO:0007669"/>
    <property type="project" value="UniProtKB-UniRule"/>
</dbReference>
<proteinExistence type="inferred from homology"/>
<dbReference type="InterPro" id="IPR002371">
    <property type="entry name" value="FlgK"/>
</dbReference>
<evidence type="ECO:0000256" key="7">
    <source>
        <dbReference type="RuleBase" id="RU362065"/>
    </source>
</evidence>
<accession>A0A1I0WJ88</accession>
<comment type="subcellular location">
    <subcellularLocation>
        <location evidence="1 7">Bacterial flagellum</location>
    </subcellularLocation>
    <subcellularLocation>
        <location evidence="2 7">Secreted</location>
    </subcellularLocation>
</comment>
<dbReference type="STRING" id="1120918.SAMN05216249_104115"/>
<dbReference type="EMBL" id="FOJY01000004">
    <property type="protein sequence ID" value="SFA88812.1"/>
    <property type="molecule type" value="Genomic_DNA"/>
</dbReference>
<dbReference type="InterPro" id="IPR010930">
    <property type="entry name" value="Flg_bb/hook_C_dom"/>
</dbReference>
<dbReference type="GO" id="GO:0009424">
    <property type="term" value="C:bacterial-type flagellum hook"/>
    <property type="evidence" value="ECO:0007669"/>
    <property type="project" value="UniProtKB-UniRule"/>
</dbReference>
<dbReference type="AlphaFoldDB" id="A0A1I0WJ88"/>
<sequence length="561" mass="62854">MSIFGSLYVGTSGLKTSQNALNITSHNIANVNTEGYTRQQVYQSDLTYIKFGEAGNGQMQKGLGVQVAEAVQVRDYFLDKNYREEYGRKNFYDSTLDAMSEVETLFGELEGTSFSDALKEFRTAFDELDKDPSTSEYQSLVILKGSQIVDRAKSIYDGLVSYQTHINKRITEQVDRINEIGKKITELNREIMKVEAGGVEKANDLRDTRNILLDELSGYVSIDFKENVDGVITVSIEGVEFITEARYNKMDMIKDPITDFATPIWPHLSDGTYYEEVFDLSKGVSTKANTDIGSLKALILARGEEPADYSYIEGMDAATYDKTTGLSAIVNSEAEFDQLIHNLVVAINDILCPNKTITDDLGNTYTVWDAENGHVGSDGQGPGKELFSRKTVPRYNAVELTVNGETSTYYVYNEEDTEQESTMYSIKSIVINEELLADESLFPHRTKSGEIDYGFTESLCDVWDKAFLTLNPDSIAPLNFTDYYSRMIESFSTDMKTVNTMANTLQNEVDTIENKRQQIVGVSSDEELTNMIKFQNAYNASSRYINAVNDMIEVLLTQVGA</sequence>
<dbReference type="PANTHER" id="PTHR30033">
    <property type="entry name" value="FLAGELLAR HOOK-ASSOCIATED PROTEIN 1"/>
    <property type="match status" value="1"/>
</dbReference>
<dbReference type="Pfam" id="PF00460">
    <property type="entry name" value="Flg_bb_rod"/>
    <property type="match status" value="1"/>
</dbReference>
<evidence type="ECO:0000256" key="4">
    <source>
        <dbReference type="ARBA" id="ARBA00016244"/>
    </source>
</evidence>
<evidence type="ECO:0000256" key="2">
    <source>
        <dbReference type="ARBA" id="ARBA00004613"/>
    </source>
</evidence>
<dbReference type="InterPro" id="IPR001444">
    <property type="entry name" value="Flag_bb_rod_N"/>
</dbReference>
<keyword evidence="5 7" id="KW-0964">Secreted</keyword>
<comment type="similarity">
    <text evidence="3 7">Belongs to the flagella basal body rod proteins family.</text>
</comment>
<keyword evidence="6 7" id="KW-0975">Bacterial flagellum</keyword>
<keyword evidence="11" id="KW-0282">Flagellum</keyword>
<protein>
    <recommendedName>
        <fullName evidence="4 7">Flagellar hook-associated protein 1</fullName>
        <shortName evidence="7">HAP1</shortName>
    </recommendedName>
</protein>
<reference evidence="11 12" key="1">
    <citation type="submission" date="2016-10" db="EMBL/GenBank/DDBJ databases">
        <authorList>
            <person name="de Groot N.N."/>
        </authorList>
    </citation>
    <scope>NUCLEOTIDE SEQUENCE [LARGE SCALE GENOMIC DNA]</scope>
    <source>
        <strain evidence="11 12">DSM 5522</strain>
    </source>
</reference>
<evidence type="ECO:0000256" key="3">
    <source>
        <dbReference type="ARBA" id="ARBA00009677"/>
    </source>
</evidence>
<dbReference type="Pfam" id="PF22638">
    <property type="entry name" value="FlgK_D1"/>
    <property type="match status" value="1"/>
</dbReference>
<keyword evidence="11" id="KW-0969">Cilium</keyword>
<evidence type="ECO:0000259" key="9">
    <source>
        <dbReference type="Pfam" id="PF06429"/>
    </source>
</evidence>
<dbReference type="Proteomes" id="UP000198838">
    <property type="component" value="Unassembled WGS sequence"/>
</dbReference>
<evidence type="ECO:0000313" key="11">
    <source>
        <dbReference type="EMBL" id="SFA88812.1"/>
    </source>
</evidence>
<dbReference type="PANTHER" id="PTHR30033:SF1">
    <property type="entry name" value="FLAGELLAR HOOK-ASSOCIATED PROTEIN 1"/>
    <property type="match status" value="1"/>
</dbReference>
<organism evidence="11 12">
    <name type="scientific">Acetitomaculum ruminis DSM 5522</name>
    <dbReference type="NCBI Taxonomy" id="1120918"/>
    <lineage>
        <taxon>Bacteria</taxon>
        <taxon>Bacillati</taxon>
        <taxon>Bacillota</taxon>
        <taxon>Clostridia</taxon>
        <taxon>Lachnospirales</taxon>
        <taxon>Lachnospiraceae</taxon>
        <taxon>Acetitomaculum</taxon>
    </lineage>
</organism>
<keyword evidence="11" id="KW-0966">Cell projection</keyword>
<name>A0A1I0WJ88_9FIRM</name>
<dbReference type="GO" id="GO:0044780">
    <property type="term" value="P:bacterial-type flagellum assembly"/>
    <property type="evidence" value="ECO:0007669"/>
    <property type="project" value="InterPro"/>
</dbReference>
<dbReference type="SUPFAM" id="SSF64518">
    <property type="entry name" value="Phase 1 flagellin"/>
    <property type="match status" value="1"/>
</dbReference>
<gene>
    <name evidence="7" type="primary">flgK</name>
    <name evidence="11" type="ORF">SAMN05216249_104115</name>
</gene>
<evidence type="ECO:0000313" key="12">
    <source>
        <dbReference type="Proteomes" id="UP000198838"/>
    </source>
</evidence>
<feature type="domain" description="Flagellar hook-associated protein FlgK helical" evidence="10">
    <location>
        <begin position="99"/>
        <end position="350"/>
    </location>
</feature>
<dbReference type="OrthoDB" id="9802553at2"/>
<dbReference type="InterPro" id="IPR053927">
    <property type="entry name" value="FlgK_helical"/>
</dbReference>
<dbReference type="NCBIfam" id="TIGR02492">
    <property type="entry name" value="flgK_ends"/>
    <property type="match status" value="1"/>
</dbReference>
<evidence type="ECO:0000256" key="5">
    <source>
        <dbReference type="ARBA" id="ARBA00022525"/>
    </source>
</evidence>
<dbReference type="PRINTS" id="PR01005">
    <property type="entry name" value="FLGHOOKAP1"/>
</dbReference>